<keyword evidence="6" id="KW-0408">Iron</keyword>
<keyword evidence="4" id="KW-0410">Iron transport</keyword>
<dbReference type="EMBL" id="VFIY01000018">
    <property type="protein sequence ID" value="TPD57941.1"/>
    <property type="molecule type" value="Genomic_DNA"/>
</dbReference>
<dbReference type="SUPFAM" id="SSF56935">
    <property type="entry name" value="Porins"/>
    <property type="match status" value="1"/>
</dbReference>
<feature type="domain" description="TonB-dependent receptor-like beta-barrel" evidence="14">
    <location>
        <begin position="271"/>
        <end position="708"/>
    </location>
</feature>
<comment type="similarity">
    <text evidence="11 12">Belongs to the TonB-dependent receptor family.</text>
</comment>
<dbReference type="GO" id="GO:0006826">
    <property type="term" value="P:iron ion transport"/>
    <property type="evidence" value="ECO:0007669"/>
    <property type="project" value="UniProtKB-KW"/>
</dbReference>
<evidence type="ECO:0000256" key="7">
    <source>
        <dbReference type="ARBA" id="ARBA00023065"/>
    </source>
</evidence>
<protein>
    <submittedName>
        <fullName evidence="16">TonB-dependent receptor</fullName>
    </submittedName>
</protein>
<dbReference type="Pfam" id="PF07715">
    <property type="entry name" value="Plug"/>
    <property type="match status" value="1"/>
</dbReference>
<sequence>MKEKRLHLSTAILWSLSISTALSCSTALADINTSDNVATELEEIVVTATKKSTSLQDVAMSISAIGTQELDRMGAQGFEDFATAVPSLSFGYGGAGDGRNARSFAIRGISGSNTTGFYVNETPIPNRVDPRLVDVKRIEVLRGPQGTLYGASSMGGTVRIITNKPDSTQFEGLLNATLSNTNQGGWNYKLEGVGNFPLKEDKVALRIAGYVEDESGVFDQVFPNNANPSVMNRVENVDNKLIKGIQASLGLTPNDDLEIIVKAAVQDTSSDGASWSSELGQYDQVKTYTIPEFLDDEWTHLSLTAEYDLGWTSLTSITSYFDQDYNENEEFSDQIGAFFGGFVYPTEINQAINLKKWTQEIRLASSLDGPFNFIIGGYYNNAKQNSFSEALPEGFNAGFADYIGLPGVDIFGTDLIYRGTSRAKSREVALFGELYVDITDDLTVTVGGRWFDVSIDLYSLSEGIAADLSGAVTEGTTTEQGFNPKFLVEYRISDDVLLYATAAKGYRLGGISSFIPDFCGAEVAAPSSAYDSDSLWNYEAGAKTSWADNRVKVNGALYQIDWQDIQLSESFTCGFGRVVNGGKARSRGFELELSALITSGLQLSAGIGYADAKFTSHVPGTVPVPGDRLRHTPKWTANVALDYSFDVSFADEAYIGINYTYTGESFSKYQNDPTFTPESAVRDAYSLAHARLGARFGEWDIALFVRNLFDKQANLSEVISLGAEVPGLERYATNRPRTIGLNVKGAF</sequence>
<reference evidence="17" key="1">
    <citation type="submission" date="2019-06" db="EMBL/GenBank/DDBJ databases">
        <title>The complete genome of Emcibacter congregatus ZYLT.</title>
        <authorList>
            <person name="Zhao Z."/>
        </authorList>
    </citation>
    <scope>NUCLEOTIDE SEQUENCE [LARGE SCALE GENOMIC DNA]</scope>
    <source>
        <strain evidence="17">MCCC 1A06723</strain>
    </source>
</reference>
<evidence type="ECO:0000256" key="13">
    <source>
        <dbReference type="SAM" id="SignalP"/>
    </source>
</evidence>
<evidence type="ECO:0000313" key="16">
    <source>
        <dbReference type="EMBL" id="TPD57941.1"/>
    </source>
</evidence>
<accession>A0A501PD23</accession>
<evidence type="ECO:0000256" key="6">
    <source>
        <dbReference type="ARBA" id="ARBA00023004"/>
    </source>
</evidence>
<comment type="subcellular location">
    <subcellularLocation>
        <location evidence="1 11">Cell outer membrane</location>
        <topology evidence="1 11">Multi-pass membrane protein</topology>
    </subcellularLocation>
</comment>
<evidence type="ECO:0000256" key="5">
    <source>
        <dbReference type="ARBA" id="ARBA00022692"/>
    </source>
</evidence>
<keyword evidence="13" id="KW-0732">Signal</keyword>
<dbReference type="GO" id="GO:0009279">
    <property type="term" value="C:cell outer membrane"/>
    <property type="evidence" value="ECO:0007669"/>
    <property type="project" value="UniProtKB-SubCell"/>
</dbReference>
<evidence type="ECO:0000313" key="17">
    <source>
        <dbReference type="Proteomes" id="UP000319148"/>
    </source>
</evidence>
<dbReference type="Pfam" id="PF00593">
    <property type="entry name" value="TonB_dep_Rec_b-barrel"/>
    <property type="match status" value="1"/>
</dbReference>
<keyword evidence="3 11" id="KW-1134">Transmembrane beta strand</keyword>
<proteinExistence type="inferred from homology"/>
<gene>
    <name evidence="16" type="ORF">FIV46_17770</name>
</gene>
<feature type="chain" id="PRO_5021232881" evidence="13">
    <location>
        <begin position="30"/>
        <end position="747"/>
    </location>
</feature>
<evidence type="ECO:0000256" key="4">
    <source>
        <dbReference type="ARBA" id="ARBA00022496"/>
    </source>
</evidence>
<organism evidence="16 17">
    <name type="scientific">Emcibacter nanhaiensis</name>
    <dbReference type="NCBI Taxonomy" id="1505037"/>
    <lineage>
        <taxon>Bacteria</taxon>
        <taxon>Pseudomonadati</taxon>
        <taxon>Pseudomonadota</taxon>
        <taxon>Alphaproteobacteria</taxon>
        <taxon>Emcibacterales</taxon>
        <taxon>Emcibacteraceae</taxon>
        <taxon>Emcibacter</taxon>
    </lineage>
</organism>
<keyword evidence="17" id="KW-1185">Reference proteome</keyword>
<evidence type="ECO:0000256" key="10">
    <source>
        <dbReference type="ARBA" id="ARBA00023237"/>
    </source>
</evidence>
<keyword evidence="5 11" id="KW-0812">Transmembrane</keyword>
<dbReference type="InterPro" id="IPR039426">
    <property type="entry name" value="TonB-dep_rcpt-like"/>
</dbReference>
<evidence type="ECO:0000256" key="8">
    <source>
        <dbReference type="ARBA" id="ARBA00023077"/>
    </source>
</evidence>
<keyword evidence="10 11" id="KW-0998">Cell outer membrane</keyword>
<feature type="signal peptide" evidence="13">
    <location>
        <begin position="1"/>
        <end position="29"/>
    </location>
</feature>
<comment type="caution">
    <text evidence="16">The sequence shown here is derived from an EMBL/GenBank/DDBJ whole genome shotgun (WGS) entry which is preliminary data.</text>
</comment>
<dbReference type="RefSeq" id="WP_139942257.1">
    <property type="nucleotide sequence ID" value="NZ_JBHSYP010000005.1"/>
</dbReference>
<dbReference type="Proteomes" id="UP000319148">
    <property type="component" value="Unassembled WGS sequence"/>
</dbReference>
<evidence type="ECO:0000256" key="3">
    <source>
        <dbReference type="ARBA" id="ARBA00022452"/>
    </source>
</evidence>
<dbReference type="PANTHER" id="PTHR32552:SF81">
    <property type="entry name" value="TONB-DEPENDENT OUTER MEMBRANE RECEPTOR"/>
    <property type="match status" value="1"/>
</dbReference>
<keyword evidence="9 11" id="KW-0472">Membrane</keyword>
<keyword evidence="16" id="KW-0675">Receptor</keyword>
<dbReference type="PROSITE" id="PS52016">
    <property type="entry name" value="TONB_DEPENDENT_REC_3"/>
    <property type="match status" value="1"/>
</dbReference>
<dbReference type="OrthoDB" id="9760333at2"/>
<evidence type="ECO:0000256" key="12">
    <source>
        <dbReference type="RuleBase" id="RU003357"/>
    </source>
</evidence>
<dbReference type="AlphaFoldDB" id="A0A501PD23"/>
<evidence type="ECO:0000259" key="14">
    <source>
        <dbReference type="Pfam" id="PF00593"/>
    </source>
</evidence>
<evidence type="ECO:0000256" key="11">
    <source>
        <dbReference type="PROSITE-ProRule" id="PRU01360"/>
    </source>
</evidence>
<keyword evidence="8 12" id="KW-0798">TonB box</keyword>
<evidence type="ECO:0000256" key="9">
    <source>
        <dbReference type="ARBA" id="ARBA00023136"/>
    </source>
</evidence>
<keyword evidence="2 11" id="KW-0813">Transport</keyword>
<evidence type="ECO:0000256" key="1">
    <source>
        <dbReference type="ARBA" id="ARBA00004571"/>
    </source>
</evidence>
<dbReference type="InterPro" id="IPR012910">
    <property type="entry name" value="Plug_dom"/>
</dbReference>
<dbReference type="PROSITE" id="PS51257">
    <property type="entry name" value="PROKAR_LIPOPROTEIN"/>
    <property type="match status" value="1"/>
</dbReference>
<dbReference type="InterPro" id="IPR000531">
    <property type="entry name" value="Beta-barrel_TonB"/>
</dbReference>
<dbReference type="InterPro" id="IPR036942">
    <property type="entry name" value="Beta-barrel_TonB_sf"/>
</dbReference>
<dbReference type="Gene3D" id="2.40.170.20">
    <property type="entry name" value="TonB-dependent receptor, beta-barrel domain"/>
    <property type="match status" value="1"/>
</dbReference>
<feature type="domain" description="TonB-dependent receptor plug" evidence="15">
    <location>
        <begin position="55"/>
        <end position="157"/>
    </location>
</feature>
<dbReference type="PANTHER" id="PTHR32552">
    <property type="entry name" value="FERRICHROME IRON RECEPTOR-RELATED"/>
    <property type="match status" value="1"/>
</dbReference>
<name>A0A501PD23_9PROT</name>
<evidence type="ECO:0000259" key="15">
    <source>
        <dbReference type="Pfam" id="PF07715"/>
    </source>
</evidence>
<evidence type="ECO:0000256" key="2">
    <source>
        <dbReference type="ARBA" id="ARBA00022448"/>
    </source>
</evidence>
<keyword evidence="7" id="KW-0406">Ion transport</keyword>